<feature type="region of interest" description="Disordered" evidence="5">
    <location>
        <begin position="173"/>
        <end position="194"/>
    </location>
</feature>
<protein>
    <submittedName>
        <fullName evidence="7">AraC family transcriptional regulator</fullName>
    </submittedName>
</protein>
<sequence length="352" mass="37563">MGDSSGIAPGPRAIRDGSRPTGGTSLRRVRPDGTPVYGHDERPGLPALAASALGDRHGAAERDGTTARQGRHIHDFHVLVYLHEGHAAVLIDGARHDLRDGDVLGVDPGQVIEPGDPDLAEHGLAWVARFLPDVVSALGAVSPLARDRHPLLRLFGGRAAGGGAGGVPVAGRGHGARPGGAADRGPGTVSVPGPERERWRAWFEDLVEEVERPDRTGAAEAMVAGLTRILVASARLAPGPPSAAPDPLLLLVFDQVEKMFRDPVSAGDVARELGYTPGHLTTVVRERSGRTLGEWLVERRLTEARRLLLETDLPLGAVAARTGLTDGAYLGRRFRRRYGISPARWRRERRSP</sequence>
<evidence type="ECO:0000256" key="4">
    <source>
        <dbReference type="ARBA" id="ARBA00023163"/>
    </source>
</evidence>
<dbReference type="SMART" id="SM00342">
    <property type="entry name" value="HTH_ARAC"/>
    <property type="match status" value="1"/>
</dbReference>
<dbReference type="RefSeq" id="WP_201845934.1">
    <property type="nucleotide sequence ID" value="NZ_JABBYC010000008.1"/>
</dbReference>
<keyword evidence="4" id="KW-0804">Transcription</keyword>
<dbReference type="InterPro" id="IPR050204">
    <property type="entry name" value="AraC_XylS_family_regulators"/>
</dbReference>
<keyword evidence="1" id="KW-0805">Transcription regulation</keyword>
<keyword evidence="8" id="KW-1185">Reference proteome</keyword>
<comment type="caution">
    <text evidence="7">The sequence shown here is derived from an EMBL/GenBank/DDBJ whole genome shotgun (WGS) entry which is preliminary data.</text>
</comment>
<dbReference type="InterPro" id="IPR014710">
    <property type="entry name" value="RmlC-like_jellyroll"/>
</dbReference>
<dbReference type="Pfam" id="PF02311">
    <property type="entry name" value="AraC_binding"/>
    <property type="match status" value="1"/>
</dbReference>
<evidence type="ECO:0000256" key="1">
    <source>
        <dbReference type="ARBA" id="ARBA00023015"/>
    </source>
</evidence>
<dbReference type="InterPro" id="IPR037923">
    <property type="entry name" value="HTH-like"/>
</dbReference>
<gene>
    <name evidence="7" type="ORF">HGK34_07390</name>
</gene>
<accession>A0ABS1LIS7</accession>
<keyword evidence="2" id="KW-0238">DNA-binding</keyword>
<evidence type="ECO:0000313" key="7">
    <source>
        <dbReference type="EMBL" id="MBL0886096.1"/>
    </source>
</evidence>
<dbReference type="PANTHER" id="PTHR46796">
    <property type="entry name" value="HTH-TYPE TRANSCRIPTIONAL ACTIVATOR RHAS-RELATED"/>
    <property type="match status" value="1"/>
</dbReference>
<organism evidence="7 8">
    <name type="scientific">Myceligenerans indicum</name>
    <dbReference type="NCBI Taxonomy" id="2593663"/>
    <lineage>
        <taxon>Bacteria</taxon>
        <taxon>Bacillati</taxon>
        <taxon>Actinomycetota</taxon>
        <taxon>Actinomycetes</taxon>
        <taxon>Micrococcales</taxon>
        <taxon>Promicromonosporaceae</taxon>
        <taxon>Myceligenerans</taxon>
    </lineage>
</organism>
<dbReference type="Pfam" id="PF12833">
    <property type="entry name" value="HTH_18"/>
    <property type="match status" value="1"/>
</dbReference>
<dbReference type="Proteomes" id="UP000675409">
    <property type="component" value="Unassembled WGS sequence"/>
</dbReference>
<dbReference type="SUPFAM" id="SSF46689">
    <property type="entry name" value="Homeodomain-like"/>
    <property type="match status" value="1"/>
</dbReference>
<dbReference type="PROSITE" id="PS00041">
    <property type="entry name" value="HTH_ARAC_FAMILY_1"/>
    <property type="match status" value="1"/>
</dbReference>
<name>A0ABS1LIS7_9MICO</name>
<reference evidence="7 8" key="1">
    <citation type="journal article" date="2021" name="Arch. Microbiol.">
        <title>Myceligenerans indicum sp. nov., an actinobacterium isolated from mangrove sediment of Sundarbans, India.</title>
        <authorList>
            <person name="Asha K."/>
            <person name="Bhadury P."/>
        </authorList>
    </citation>
    <scope>NUCLEOTIDE SEQUENCE [LARGE SCALE GENOMIC DNA]</scope>
    <source>
        <strain evidence="7 8">I2</strain>
    </source>
</reference>
<feature type="domain" description="HTH araC/xylS-type" evidence="6">
    <location>
        <begin position="246"/>
        <end position="348"/>
    </location>
</feature>
<dbReference type="PROSITE" id="PS01124">
    <property type="entry name" value="HTH_ARAC_FAMILY_2"/>
    <property type="match status" value="1"/>
</dbReference>
<evidence type="ECO:0000256" key="2">
    <source>
        <dbReference type="ARBA" id="ARBA00023125"/>
    </source>
</evidence>
<dbReference type="Gene3D" id="1.10.10.60">
    <property type="entry name" value="Homeodomain-like"/>
    <property type="match status" value="1"/>
</dbReference>
<dbReference type="Gene3D" id="2.60.120.10">
    <property type="entry name" value="Jelly Rolls"/>
    <property type="match status" value="1"/>
</dbReference>
<evidence type="ECO:0000256" key="5">
    <source>
        <dbReference type="SAM" id="MobiDB-lite"/>
    </source>
</evidence>
<dbReference type="SUPFAM" id="SSF51215">
    <property type="entry name" value="Regulatory protein AraC"/>
    <property type="match status" value="1"/>
</dbReference>
<feature type="region of interest" description="Disordered" evidence="5">
    <location>
        <begin position="1"/>
        <end position="45"/>
    </location>
</feature>
<evidence type="ECO:0000259" key="6">
    <source>
        <dbReference type="PROSITE" id="PS01124"/>
    </source>
</evidence>
<evidence type="ECO:0000256" key="3">
    <source>
        <dbReference type="ARBA" id="ARBA00023159"/>
    </source>
</evidence>
<keyword evidence="3" id="KW-0010">Activator</keyword>
<dbReference type="InterPro" id="IPR003313">
    <property type="entry name" value="AraC-bd"/>
</dbReference>
<dbReference type="EMBL" id="JABBYC010000008">
    <property type="protein sequence ID" value="MBL0886096.1"/>
    <property type="molecule type" value="Genomic_DNA"/>
</dbReference>
<evidence type="ECO:0000313" key="8">
    <source>
        <dbReference type="Proteomes" id="UP000675409"/>
    </source>
</evidence>
<dbReference type="InterPro" id="IPR018062">
    <property type="entry name" value="HTH_AraC-typ_CS"/>
</dbReference>
<dbReference type="InterPro" id="IPR018060">
    <property type="entry name" value="HTH_AraC"/>
</dbReference>
<proteinExistence type="predicted"/>
<dbReference type="InterPro" id="IPR009057">
    <property type="entry name" value="Homeodomain-like_sf"/>
</dbReference>